<dbReference type="InParanoid" id="G2YAQ0"/>
<evidence type="ECO:0000313" key="2">
    <source>
        <dbReference type="Proteomes" id="UP000008177"/>
    </source>
</evidence>
<dbReference type="Proteomes" id="UP000008177">
    <property type="component" value="Unplaced contigs"/>
</dbReference>
<evidence type="ECO:0000313" key="1">
    <source>
        <dbReference type="EMBL" id="CCD34291.1"/>
    </source>
</evidence>
<protein>
    <submittedName>
        <fullName evidence="1">Uncharacterized protein</fullName>
    </submittedName>
</protein>
<gene>
    <name evidence="1" type="ORF">BofuT4_uP026750.1</name>
</gene>
<proteinExistence type="predicted"/>
<accession>G2YAQ0</accession>
<dbReference type="AlphaFoldDB" id="G2YAQ0"/>
<organism evidence="1 2">
    <name type="scientific">Botryotinia fuckeliana (strain T4)</name>
    <name type="common">Noble rot fungus</name>
    <name type="synonym">Botrytis cinerea</name>
    <dbReference type="NCBI Taxonomy" id="999810"/>
    <lineage>
        <taxon>Eukaryota</taxon>
        <taxon>Fungi</taxon>
        <taxon>Dikarya</taxon>
        <taxon>Ascomycota</taxon>
        <taxon>Pezizomycotina</taxon>
        <taxon>Leotiomycetes</taxon>
        <taxon>Helotiales</taxon>
        <taxon>Sclerotiniaceae</taxon>
        <taxon>Botrytis</taxon>
    </lineage>
</organism>
<dbReference type="EMBL" id="FQ790307">
    <property type="protein sequence ID" value="CCD34291.1"/>
    <property type="molecule type" value="Genomic_DNA"/>
</dbReference>
<reference evidence="2" key="1">
    <citation type="journal article" date="2011" name="PLoS Genet.">
        <title>Genomic analysis of the necrotrophic fungal pathogens Sclerotinia sclerotiorum and Botrytis cinerea.</title>
        <authorList>
            <person name="Amselem J."/>
            <person name="Cuomo C.A."/>
            <person name="van Kan J.A."/>
            <person name="Viaud M."/>
            <person name="Benito E.P."/>
            <person name="Couloux A."/>
            <person name="Coutinho P.M."/>
            <person name="de Vries R.P."/>
            <person name="Dyer P.S."/>
            <person name="Fillinger S."/>
            <person name="Fournier E."/>
            <person name="Gout L."/>
            <person name="Hahn M."/>
            <person name="Kohn L."/>
            <person name="Lapalu N."/>
            <person name="Plummer K.M."/>
            <person name="Pradier J.M."/>
            <person name="Quevillon E."/>
            <person name="Sharon A."/>
            <person name="Simon A."/>
            <person name="ten Have A."/>
            <person name="Tudzynski B."/>
            <person name="Tudzynski P."/>
            <person name="Wincker P."/>
            <person name="Andrew M."/>
            <person name="Anthouard V."/>
            <person name="Beever R.E."/>
            <person name="Beffa R."/>
            <person name="Benoit I."/>
            <person name="Bouzid O."/>
            <person name="Brault B."/>
            <person name="Chen Z."/>
            <person name="Choquer M."/>
            <person name="Collemare J."/>
            <person name="Cotton P."/>
            <person name="Danchin E.G."/>
            <person name="Da Silva C."/>
            <person name="Gautier A."/>
            <person name="Giraud C."/>
            <person name="Giraud T."/>
            <person name="Gonzalez C."/>
            <person name="Grossetete S."/>
            <person name="Guldener U."/>
            <person name="Henrissat B."/>
            <person name="Howlett B.J."/>
            <person name="Kodira C."/>
            <person name="Kretschmer M."/>
            <person name="Lappartient A."/>
            <person name="Leroch M."/>
            <person name="Levis C."/>
            <person name="Mauceli E."/>
            <person name="Neuveglise C."/>
            <person name="Oeser B."/>
            <person name="Pearson M."/>
            <person name="Poulain J."/>
            <person name="Poussereau N."/>
            <person name="Quesneville H."/>
            <person name="Rascle C."/>
            <person name="Schumacher J."/>
            <person name="Segurens B."/>
            <person name="Sexton A."/>
            <person name="Silva E."/>
            <person name="Sirven C."/>
            <person name="Soanes D.M."/>
            <person name="Talbot N.J."/>
            <person name="Templeton M."/>
            <person name="Yandava C."/>
            <person name="Yarden O."/>
            <person name="Zeng Q."/>
            <person name="Rollins J.A."/>
            <person name="Lebrun M.H."/>
            <person name="Dickman M."/>
        </authorList>
    </citation>
    <scope>NUCLEOTIDE SEQUENCE [LARGE SCALE GENOMIC DNA]</scope>
    <source>
        <strain evidence="2">T4</strain>
    </source>
</reference>
<sequence length="70" mass="7648">MSSNLALHFENLREFYGEEAGSLAVEDILASCQFIFSRLGYLAGMLRVPTALLSSVLSSVLSNLGFEVDF</sequence>
<name>G2YAQ0_BOTF4</name>
<dbReference type="HOGENOM" id="CLU_2757499_0_0_1"/>